<evidence type="ECO:0000259" key="5">
    <source>
        <dbReference type="PROSITE" id="PS50931"/>
    </source>
</evidence>
<dbReference type="PANTHER" id="PTHR30126">
    <property type="entry name" value="HTH-TYPE TRANSCRIPTIONAL REGULATOR"/>
    <property type="match status" value="1"/>
</dbReference>
<sequence>METKWLEDFISLVETNNFSRSAALRHVTQPAFSRRIQSLENWLGTDLIDRTSYPTRLTPAGVVFYEQALEMLSKINGARELLRSKRAAAQTSIDLAVPHTLSLTFVPKWLTGLEQDFAPIRSRLMALNVHDAVLQLVEGGCDLLLCYHHPRQPVQLDPGRYDMLVMGRESLRAYARCDKNKVPEFTLPGTKRAPLPFLSYTNNAYLGRMVELILNDARTPLHLEPHYETDMAEGLKMMALEGRGVAFLPESAVTRELKQKQLARADGDTSDWEIEMEIRLYRERASAHRRGKPIVDRLWEFLEMQQNGGRKKRSIPSSER</sequence>
<dbReference type="AlphaFoldDB" id="A0A7X4KIY5"/>
<protein>
    <submittedName>
        <fullName evidence="6">LysR family transcriptional regulator</fullName>
    </submittedName>
</protein>
<dbReference type="PRINTS" id="PR00039">
    <property type="entry name" value="HTHLYSR"/>
</dbReference>
<dbReference type="PROSITE" id="PS50931">
    <property type="entry name" value="HTH_LYSR"/>
    <property type="match status" value="1"/>
</dbReference>
<dbReference type="InterPro" id="IPR005119">
    <property type="entry name" value="LysR_subst-bd"/>
</dbReference>
<keyword evidence="4" id="KW-0804">Transcription</keyword>
<dbReference type="InterPro" id="IPR036388">
    <property type="entry name" value="WH-like_DNA-bd_sf"/>
</dbReference>
<dbReference type="Gene3D" id="3.40.190.10">
    <property type="entry name" value="Periplasmic binding protein-like II"/>
    <property type="match status" value="2"/>
</dbReference>
<gene>
    <name evidence="7" type="ORF">GTP55_16035</name>
    <name evidence="6" type="ORF">GTP56_23520</name>
</gene>
<evidence type="ECO:0000256" key="3">
    <source>
        <dbReference type="ARBA" id="ARBA00023125"/>
    </source>
</evidence>
<evidence type="ECO:0000313" key="6">
    <source>
        <dbReference type="EMBL" id="MYM75144.1"/>
    </source>
</evidence>
<dbReference type="PANTHER" id="PTHR30126:SF2">
    <property type="entry name" value="HTH-TYPE TRANSCRIPTIONAL REGULATOR YJIE"/>
    <property type="match status" value="1"/>
</dbReference>
<keyword evidence="3" id="KW-0238">DNA-binding</keyword>
<dbReference type="EMBL" id="WWCR01000033">
    <property type="protein sequence ID" value="MYM75144.1"/>
    <property type="molecule type" value="Genomic_DNA"/>
</dbReference>
<keyword evidence="8" id="KW-1185">Reference proteome</keyword>
<evidence type="ECO:0000313" key="7">
    <source>
        <dbReference type="EMBL" id="MYN40877.1"/>
    </source>
</evidence>
<reference evidence="8 9" key="1">
    <citation type="submission" date="2019-12" db="EMBL/GenBank/DDBJ databases">
        <title>Novel species isolated from a subtropical stream in China.</title>
        <authorList>
            <person name="Lu H."/>
        </authorList>
    </citation>
    <scope>NUCLEOTIDE SEQUENCE [LARGE SCALE GENOMIC DNA]</scope>
    <source>
        <strain evidence="7 8">FT109W</strain>
        <strain evidence="6 9">FT134W</strain>
    </source>
</reference>
<accession>A0A7X4KIY5</accession>
<dbReference type="Pfam" id="PF00126">
    <property type="entry name" value="HTH_1"/>
    <property type="match status" value="1"/>
</dbReference>
<name>A0A7X4KIY5_9BURK</name>
<evidence type="ECO:0000256" key="1">
    <source>
        <dbReference type="ARBA" id="ARBA00009437"/>
    </source>
</evidence>
<evidence type="ECO:0000256" key="4">
    <source>
        <dbReference type="ARBA" id="ARBA00023163"/>
    </source>
</evidence>
<organism evidence="6 9">
    <name type="scientific">Duganella margarita</name>
    <dbReference type="NCBI Taxonomy" id="2692170"/>
    <lineage>
        <taxon>Bacteria</taxon>
        <taxon>Pseudomonadati</taxon>
        <taxon>Pseudomonadota</taxon>
        <taxon>Betaproteobacteria</taxon>
        <taxon>Burkholderiales</taxon>
        <taxon>Oxalobacteraceae</taxon>
        <taxon>Telluria group</taxon>
        <taxon>Duganella</taxon>
    </lineage>
</organism>
<feature type="domain" description="HTH lysR-type" evidence="5">
    <location>
        <begin position="1"/>
        <end position="58"/>
    </location>
</feature>
<dbReference type="InterPro" id="IPR000847">
    <property type="entry name" value="LysR_HTH_N"/>
</dbReference>
<dbReference type="Pfam" id="PF03466">
    <property type="entry name" value="LysR_substrate"/>
    <property type="match status" value="1"/>
</dbReference>
<comment type="similarity">
    <text evidence="1">Belongs to the LysR transcriptional regulatory family.</text>
</comment>
<dbReference type="SUPFAM" id="SSF53850">
    <property type="entry name" value="Periplasmic binding protein-like II"/>
    <property type="match status" value="1"/>
</dbReference>
<comment type="caution">
    <text evidence="6">The sequence shown here is derived from an EMBL/GenBank/DDBJ whole genome shotgun (WGS) entry which is preliminary data.</text>
</comment>
<dbReference type="Proteomes" id="UP000466332">
    <property type="component" value="Unassembled WGS sequence"/>
</dbReference>
<dbReference type="Gene3D" id="1.10.10.10">
    <property type="entry name" value="Winged helix-like DNA-binding domain superfamily/Winged helix DNA-binding domain"/>
    <property type="match status" value="1"/>
</dbReference>
<evidence type="ECO:0000313" key="8">
    <source>
        <dbReference type="Proteomes" id="UP000466332"/>
    </source>
</evidence>
<dbReference type="GO" id="GO:0000976">
    <property type="term" value="F:transcription cis-regulatory region binding"/>
    <property type="evidence" value="ECO:0007669"/>
    <property type="project" value="TreeGrafter"/>
</dbReference>
<dbReference type="EMBL" id="WWCS01000009">
    <property type="protein sequence ID" value="MYN40877.1"/>
    <property type="molecule type" value="Genomic_DNA"/>
</dbReference>
<dbReference type="RefSeq" id="WP_161045857.1">
    <property type="nucleotide sequence ID" value="NZ_WWCR01000033.1"/>
</dbReference>
<evidence type="ECO:0000256" key="2">
    <source>
        <dbReference type="ARBA" id="ARBA00023015"/>
    </source>
</evidence>
<dbReference type="SUPFAM" id="SSF46785">
    <property type="entry name" value="Winged helix' DNA-binding domain"/>
    <property type="match status" value="1"/>
</dbReference>
<proteinExistence type="inferred from homology"/>
<dbReference type="Proteomes" id="UP000469734">
    <property type="component" value="Unassembled WGS sequence"/>
</dbReference>
<dbReference type="InterPro" id="IPR036390">
    <property type="entry name" value="WH_DNA-bd_sf"/>
</dbReference>
<evidence type="ECO:0000313" key="9">
    <source>
        <dbReference type="Proteomes" id="UP000469734"/>
    </source>
</evidence>
<dbReference type="CDD" id="cd05466">
    <property type="entry name" value="PBP2_LTTR_substrate"/>
    <property type="match status" value="1"/>
</dbReference>
<dbReference type="GO" id="GO:0003700">
    <property type="term" value="F:DNA-binding transcription factor activity"/>
    <property type="evidence" value="ECO:0007669"/>
    <property type="project" value="InterPro"/>
</dbReference>
<keyword evidence="2" id="KW-0805">Transcription regulation</keyword>